<dbReference type="GO" id="GO:0003676">
    <property type="term" value="F:nucleic acid binding"/>
    <property type="evidence" value="ECO:0007669"/>
    <property type="project" value="InterPro"/>
</dbReference>
<evidence type="ECO:0000313" key="4">
    <source>
        <dbReference type="EMBL" id="GCB18402.1"/>
    </source>
</evidence>
<reference evidence="4 5" key="1">
    <citation type="submission" date="2016-09" db="EMBL/GenBank/DDBJ databases">
        <title>Aspergillus awamori IFM 58123T.</title>
        <authorList>
            <person name="Kusuya Y."/>
            <person name="Shimizu M."/>
            <person name="Takahashi H."/>
            <person name="Yaguchi T."/>
        </authorList>
    </citation>
    <scope>NUCLEOTIDE SEQUENCE [LARGE SCALE GENOMIC DNA]</scope>
    <source>
        <strain evidence="4 5">IFM 58123</strain>
    </source>
</reference>
<evidence type="ECO:0000259" key="3">
    <source>
        <dbReference type="Pfam" id="PF21762"/>
    </source>
</evidence>
<feature type="compositionally biased region" description="Pro residues" evidence="1">
    <location>
        <begin position="370"/>
        <end position="380"/>
    </location>
</feature>
<feature type="transmembrane region" description="Helical" evidence="2">
    <location>
        <begin position="183"/>
        <end position="202"/>
    </location>
</feature>
<gene>
    <name evidence="4" type="ORF">AAWM_01287</name>
</gene>
<dbReference type="EMBL" id="BDHI01000001">
    <property type="protein sequence ID" value="GCB18402.1"/>
    <property type="molecule type" value="Genomic_DNA"/>
</dbReference>
<dbReference type="InterPro" id="IPR040151">
    <property type="entry name" value="Gfd2/YDR514C-like"/>
</dbReference>
<evidence type="ECO:0000256" key="1">
    <source>
        <dbReference type="SAM" id="MobiDB-lite"/>
    </source>
</evidence>
<feature type="domain" description="Gfd2/YDR514C-like C-terminal" evidence="3">
    <location>
        <begin position="621"/>
        <end position="799"/>
    </location>
</feature>
<dbReference type="PANTHER" id="PTHR28083:SF1">
    <property type="entry name" value="GOOD FOR FULL DBP5 ACTIVITY PROTEIN 2"/>
    <property type="match status" value="1"/>
</dbReference>
<name>A0A401KGW6_ASPAW</name>
<dbReference type="InterPro" id="IPR048519">
    <property type="entry name" value="Gfd2/YDR514C-like_C"/>
</dbReference>
<dbReference type="AlphaFoldDB" id="A0A401KGW6"/>
<feature type="region of interest" description="Disordered" evidence="1">
    <location>
        <begin position="322"/>
        <end position="383"/>
    </location>
</feature>
<feature type="transmembrane region" description="Helical" evidence="2">
    <location>
        <begin position="77"/>
        <end position="97"/>
    </location>
</feature>
<keyword evidence="2" id="KW-1133">Transmembrane helix</keyword>
<feature type="transmembrane region" description="Helical" evidence="2">
    <location>
        <begin position="136"/>
        <end position="156"/>
    </location>
</feature>
<dbReference type="SUPFAM" id="SSF53098">
    <property type="entry name" value="Ribonuclease H-like"/>
    <property type="match status" value="1"/>
</dbReference>
<feature type="compositionally biased region" description="Basic and acidic residues" evidence="1">
    <location>
        <begin position="322"/>
        <end position="334"/>
    </location>
</feature>
<evidence type="ECO:0000313" key="5">
    <source>
        <dbReference type="Proteomes" id="UP000286921"/>
    </source>
</evidence>
<proteinExistence type="predicted"/>
<accession>A0A401KGW6</accession>
<dbReference type="GO" id="GO:0005634">
    <property type="term" value="C:nucleus"/>
    <property type="evidence" value="ECO:0007669"/>
    <property type="project" value="TreeGrafter"/>
</dbReference>
<dbReference type="STRING" id="105351.A0A401KGW6"/>
<protein>
    <submittedName>
        <fullName evidence="4">Uncharacterized nucleolar protein C2C4.08</fullName>
    </submittedName>
</protein>
<keyword evidence="5" id="KW-1185">Reference proteome</keyword>
<dbReference type="Gene3D" id="3.30.420.10">
    <property type="entry name" value="Ribonuclease H-like superfamily/Ribonuclease H"/>
    <property type="match status" value="1"/>
</dbReference>
<feature type="transmembrane region" description="Helical" evidence="2">
    <location>
        <begin position="12"/>
        <end position="31"/>
    </location>
</feature>
<sequence length="810" mass="91291">MYWPTSQNEKWFCGTLFVQGLLVLVLNIYNLVQWQSWTNPNATQVAISYQVPINIALIMFAVVYEIFLGLDMVHHKNIILLLALCISNGCVLAYSVMQYMSIHQTTLTIGDDRDYLGRPLVDLSRDLWKEIQPAELLVPITVSIATLFMWPIAYWVHREFSWAIYQYVQGSPTSRKQYRGYEAYLVLIKFDFFFLVGFIILYDLVDVHFEEPEYSLTLALIPAALLVMTVGTYFVRREHRIPTVIIAVCRLGIAAYLLSRIIVLCGNTPRGNTPGRDMMLLFASVALALSCLIIYLTLTLMGPEERLRLLFARDEDLLKMDTGRRQATESRPVDDTGGPQTEHTENLGNKPSATTTQNTTQPTQIASPELPSPPKLPAPVPAGDSQYEHVFPLNGQFSPLLAIAKYPYRHIKGSLSQEVSSRFFDAGKFWNRSWDVYFVHAPASLGSKPVLLTPTDGVSSFLEEINRALKCELSLPADMSAGLVLSFKDGYPQPVYLGRSTTRETKDQLELQIPPPSSEHNSSSGDMDEEYAAFETMVEAAIEATRNKKKSSKQKLLMRAMKELDMQQMVRRMQCYFGLRSMDDIEGTADMGDWDTPGTVPTVQPLDATKAVPYPFWREPVFISIDVESNERCHSQVTEVGVSVLDMRSLVGVPPGVNGDQWRSRIQSRHLRVREYGHIVNHEFVSGCPGMFQFGESEWVLQRDLVDVVRSSLRLGDALDRRLVLVGHNLSADVKYLKQVGVDVGGFRDQIDTAQMFRKLRKEESVRSLGGVLAKLDIKGWYLHNAGNDARYTMEVLVASFMGANEEDSA</sequence>
<dbReference type="PANTHER" id="PTHR28083">
    <property type="entry name" value="GOOD FOR FULL DBP5 ACTIVITY PROTEIN 2"/>
    <property type="match status" value="1"/>
</dbReference>
<organism evidence="4 5">
    <name type="scientific">Aspergillus awamori</name>
    <name type="common">Black koji mold</name>
    <dbReference type="NCBI Taxonomy" id="105351"/>
    <lineage>
        <taxon>Eukaryota</taxon>
        <taxon>Fungi</taxon>
        <taxon>Dikarya</taxon>
        <taxon>Ascomycota</taxon>
        <taxon>Pezizomycotina</taxon>
        <taxon>Eurotiomycetes</taxon>
        <taxon>Eurotiomycetidae</taxon>
        <taxon>Eurotiales</taxon>
        <taxon>Aspergillaceae</taxon>
        <taxon>Aspergillus</taxon>
    </lineage>
</organism>
<dbReference type="Pfam" id="PF21762">
    <property type="entry name" value="DEDDh_C"/>
    <property type="match status" value="1"/>
</dbReference>
<dbReference type="Proteomes" id="UP000286921">
    <property type="component" value="Unassembled WGS sequence"/>
</dbReference>
<keyword evidence="2" id="KW-0812">Transmembrane</keyword>
<comment type="caution">
    <text evidence="4">The sequence shown here is derived from an EMBL/GenBank/DDBJ whole genome shotgun (WGS) entry which is preliminary data.</text>
</comment>
<feature type="compositionally biased region" description="Polar residues" evidence="1">
    <location>
        <begin position="338"/>
        <end position="353"/>
    </location>
</feature>
<dbReference type="InterPro" id="IPR012337">
    <property type="entry name" value="RNaseH-like_sf"/>
</dbReference>
<keyword evidence="2" id="KW-0472">Membrane</keyword>
<feature type="compositionally biased region" description="Low complexity" evidence="1">
    <location>
        <begin position="354"/>
        <end position="369"/>
    </location>
</feature>
<feature type="region of interest" description="Disordered" evidence="1">
    <location>
        <begin position="503"/>
        <end position="527"/>
    </location>
</feature>
<feature type="transmembrane region" description="Helical" evidence="2">
    <location>
        <begin position="51"/>
        <end position="70"/>
    </location>
</feature>
<evidence type="ECO:0000256" key="2">
    <source>
        <dbReference type="SAM" id="Phobius"/>
    </source>
</evidence>
<feature type="transmembrane region" description="Helical" evidence="2">
    <location>
        <begin position="278"/>
        <end position="298"/>
    </location>
</feature>
<feature type="transmembrane region" description="Helical" evidence="2">
    <location>
        <begin position="214"/>
        <end position="234"/>
    </location>
</feature>
<dbReference type="InterPro" id="IPR036397">
    <property type="entry name" value="RNaseH_sf"/>
</dbReference>